<organism evidence="2 3">
    <name type="scientific">Lactuca sativa</name>
    <name type="common">Garden lettuce</name>
    <dbReference type="NCBI Taxonomy" id="4236"/>
    <lineage>
        <taxon>Eukaryota</taxon>
        <taxon>Viridiplantae</taxon>
        <taxon>Streptophyta</taxon>
        <taxon>Embryophyta</taxon>
        <taxon>Tracheophyta</taxon>
        <taxon>Spermatophyta</taxon>
        <taxon>Magnoliopsida</taxon>
        <taxon>eudicotyledons</taxon>
        <taxon>Gunneridae</taxon>
        <taxon>Pentapetalae</taxon>
        <taxon>asterids</taxon>
        <taxon>campanulids</taxon>
        <taxon>Asterales</taxon>
        <taxon>Asteraceae</taxon>
        <taxon>Cichorioideae</taxon>
        <taxon>Cichorieae</taxon>
        <taxon>Lactucinae</taxon>
        <taxon>Lactuca</taxon>
    </lineage>
</organism>
<dbReference type="Proteomes" id="UP000235145">
    <property type="component" value="Unassembled WGS sequence"/>
</dbReference>
<dbReference type="CDD" id="cd00167">
    <property type="entry name" value="SANT"/>
    <property type="match status" value="1"/>
</dbReference>
<evidence type="ECO:0000256" key="1">
    <source>
        <dbReference type="SAM" id="MobiDB-lite"/>
    </source>
</evidence>
<dbReference type="InterPro" id="IPR001005">
    <property type="entry name" value="SANT/Myb"/>
</dbReference>
<feature type="compositionally biased region" description="Gly residues" evidence="1">
    <location>
        <begin position="347"/>
        <end position="357"/>
    </location>
</feature>
<dbReference type="PANTHER" id="PTHR46872">
    <property type="entry name" value="DNA BINDING PROTEIN"/>
    <property type="match status" value="1"/>
</dbReference>
<evidence type="ECO:0000313" key="2">
    <source>
        <dbReference type="EMBL" id="KAJ0217958.1"/>
    </source>
</evidence>
<accession>A0A9R1W8T7</accession>
<dbReference type="EMBL" id="NBSK02000003">
    <property type="protein sequence ID" value="KAJ0217958.1"/>
    <property type="molecule type" value="Genomic_DNA"/>
</dbReference>
<protein>
    <recommendedName>
        <fullName evidence="4">Myb-like domain-containing protein</fullName>
    </recommendedName>
</protein>
<proteinExistence type="predicted"/>
<keyword evidence="3" id="KW-1185">Reference proteome</keyword>
<evidence type="ECO:0000313" key="3">
    <source>
        <dbReference type="Proteomes" id="UP000235145"/>
    </source>
</evidence>
<dbReference type="GO" id="GO:0000118">
    <property type="term" value="C:histone deacetylase complex"/>
    <property type="evidence" value="ECO:0000318"/>
    <property type="project" value="GO_Central"/>
</dbReference>
<feature type="region of interest" description="Disordered" evidence="1">
    <location>
        <begin position="335"/>
        <end position="375"/>
    </location>
</feature>
<comment type="caution">
    <text evidence="2">The sequence shown here is derived from an EMBL/GenBank/DDBJ whole genome shotgun (WGS) entry which is preliminary data.</text>
</comment>
<gene>
    <name evidence="2" type="ORF">LSAT_V11C300122720</name>
</gene>
<name>A0A9R1W8T7_LACSA</name>
<reference evidence="2 3" key="1">
    <citation type="journal article" date="2017" name="Nat. Commun.">
        <title>Genome assembly with in vitro proximity ligation data and whole-genome triplication in lettuce.</title>
        <authorList>
            <person name="Reyes-Chin-Wo S."/>
            <person name="Wang Z."/>
            <person name="Yang X."/>
            <person name="Kozik A."/>
            <person name="Arikit S."/>
            <person name="Song C."/>
            <person name="Xia L."/>
            <person name="Froenicke L."/>
            <person name="Lavelle D.O."/>
            <person name="Truco M.J."/>
            <person name="Xia R."/>
            <person name="Zhu S."/>
            <person name="Xu C."/>
            <person name="Xu H."/>
            <person name="Xu X."/>
            <person name="Cox K."/>
            <person name="Korf I."/>
            <person name="Meyers B.C."/>
            <person name="Michelmore R.W."/>
        </authorList>
    </citation>
    <scope>NUCLEOTIDE SEQUENCE [LARGE SCALE GENOMIC DNA]</scope>
    <source>
        <strain evidence="3">cv. Salinas</strain>
        <tissue evidence="2">Seedlings</tissue>
    </source>
</reference>
<feature type="compositionally biased region" description="Acidic residues" evidence="1">
    <location>
        <begin position="336"/>
        <end position="346"/>
    </location>
</feature>
<dbReference type="AlphaFoldDB" id="A0A9R1W8T7"/>
<evidence type="ECO:0008006" key="4">
    <source>
        <dbReference type="Google" id="ProtNLM"/>
    </source>
</evidence>
<dbReference type="PANTHER" id="PTHR46872:SF5">
    <property type="entry name" value="MYB-LIKE DOMAIN-CONTAINING PROTEIN"/>
    <property type="match status" value="1"/>
</dbReference>
<sequence>MVLRIVMGTKRAFNEDLQEFIEHPKHLDYGNKSASFTDDGRKHFRSDESLESENVTVPFMVPKEFETTAPLPLVTGIGTDESDSGSVPVYCPNLFSEFLENNFPRRPLFCYEDIYSSLMNRPPRKSIPIGPDHQADVPEFSPELARTYKNNSGIERFLGVSVVGIGDSDGISHSDGINNSNGIRHSGSGFSNCECLDGGSIRCVQQHVKEARLKLMESLGREKFVDLGMLEMGEEVAYKWSDEEERRFHEVVYLNTGSVGKSLWKQLSITFPYKTMKELVSYYFNVFILRRRAIQNRSRFLDIDSDDDEWRGGYGRGFGGGEDDDFVVGGGFGFDGVDESGSEDGGDGGSYGGGGGADVVVGFEEGQPEVGAKSS</sequence>